<dbReference type="Gene3D" id="3.40.1350.60">
    <property type="match status" value="1"/>
</dbReference>
<evidence type="ECO:0000313" key="3">
    <source>
        <dbReference type="EMBL" id="CEM08569.1"/>
    </source>
</evidence>
<dbReference type="InParanoid" id="A0A0G4F8Q7"/>
<dbReference type="Pfam" id="PF03749">
    <property type="entry name" value="SfsA"/>
    <property type="match status" value="2"/>
</dbReference>
<name>A0A0G4F8Q7_VITBC</name>
<evidence type="ECO:0000256" key="1">
    <source>
        <dbReference type="SAM" id="MobiDB-lite"/>
    </source>
</evidence>
<dbReference type="GO" id="GO:0003677">
    <property type="term" value="F:DNA binding"/>
    <property type="evidence" value="ECO:0007669"/>
    <property type="project" value="InterPro"/>
</dbReference>
<dbReference type="PANTHER" id="PTHR30545">
    <property type="entry name" value="SUGAR FERMENTATION STIMULATION PROTEIN A"/>
    <property type="match status" value="1"/>
</dbReference>
<evidence type="ECO:0000259" key="2">
    <source>
        <dbReference type="Pfam" id="PF03749"/>
    </source>
</evidence>
<dbReference type="EMBL" id="CDMY01000385">
    <property type="protein sequence ID" value="CEM08569.1"/>
    <property type="molecule type" value="Genomic_DNA"/>
</dbReference>
<dbReference type="AlphaFoldDB" id="A0A0G4F8Q7"/>
<dbReference type="InterPro" id="IPR005224">
    <property type="entry name" value="SfsA"/>
</dbReference>
<dbReference type="PANTHER" id="PTHR30545:SF3">
    <property type="entry name" value="SUGAR FERMENTATION STIMULATION PROTEIN C-TERMINAL DOMAIN-CONTAINING PROTEIN"/>
    <property type="match status" value="1"/>
</dbReference>
<protein>
    <recommendedName>
        <fullName evidence="2">Sugar fermentation stimulation protein C-terminal domain-containing protein</fullName>
    </recommendedName>
</protein>
<feature type="region of interest" description="Disordered" evidence="1">
    <location>
        <begin position="1"/>
        <end position="51"/>
    </location>
</feature>
<sequence length="380" mass="40864">MAPKRTAGNKRKNRDDGPAAAAAVDDEHELLPPAEKRAATDQPAASAAASASGALVLQPGSDSGEPLLDLGDLLTGRIVKRPSAVIKTPYVADVRILEQDAMGNVTCDESADPLQAHCPSLDCAGMIVPGSQVRMTPSASGKGKTSHTIWLAEEPRPMGEVASVGAHPQLAERMVKTMLERHMIPELAGYSSFRTQVTHGKARVDFVLDYPNGDELFLEVKNCVCADYPEGQVPSERSSIGVYTSSVQPYRCCAIFPHGAKKPKIKVVSDRAIKHAHELTNMVKRTTSKPRAAILFIVNRSDTLQFRPCHEADMLFAQVLKRAHEAGVQLLAYRIAWDGGRARSGGSIPVVFDESVDTGAIDESHLKDVLQFNAEGGGRT</sequence>
<gene>
    <name evidence="3" type="ORF">Vbra_14631</name>
</gene>
<feature type="domain" description="Sugar fermentation stimulation protein C-terminal" evidence="2">
    <location>
        <begin position="268"/>
        <end position="338"/>
    </location>
</feature>
<dbReference type="VEuPathDB" id="CryptoDB:Vbra_14631"/>
<evidence type="ECO:0000313" key="4">
    <source>
        <dbReference type="Proteomes" id="UP000041254"/>
    </source>
</evidence>
<proteinExistence type="predicted"/>
<keyword evidence="4" id="KW-1185">Reference proteome</keyword>
<dbReference type="OrthoDB" id="199134at2759"/>
<organism evidence="3 4">
    <name type="scientific">Vitrella brassicaformis (strain CCMP3155)</name>
    <dbReference type="NCBI Taxonomy" id="1169540"/>
    <lineage>
        <taxon>Eukaryota</taxon>
        <taxon>Sar</taxon>
        <taxon>Alveolata</taxon>
        <taxon>Colpodellida</taxon>
        <taxon>Vitrellaceae</taxon>
        <taxon>Vitrella</taxon>
    </lineage>
</organism>
<reference evidence="3 4" key="1">
    <citation type="submission" date="2014-11" db="EMBL/GenBank/DDBJ databases">
        <authorList>
            <person name="Zhu J."/>
            <person name="Qi W."/>
            <person name="Song R."/>
        </authorList>
    </citation>
    <scope>NUCLEOTIDE SEQUENCE [LARGE SCALE GENOMIC DNA]</scope>
</reference>
<dbReference type="InterPro" id="IPR040452">
    <property type="entry name" value="SfsA_C"/>
</dbReference>
<dbReference type="Proteomes" id="UP000041254">
    <property type="component" value="Unassembled WGS sequence"/>
</dbReference>
<dbReference type="OMA" id="GIFPWGK"/>
<feature type="domain" description="Sugar fermentation stimulation protein C-terminal" evidence="2">
    <location>
        <begin position="169"/>
        <end position="227"/>
    </location>
</feature>
<accession>A0A0G4F8Q7</accession>
<feature type="compositionally biased region" description="Low complexity" evidence="1">
    <location>
        <begin position="40"/>
        <end position="51"/>
    </location>
</feature>